<dbReference type="GO" id="GO:0022857">
    <property type="term" value="F:transmembrane transporter activity"/>
    <property type="evidence" value="ECO:0007669"/>
    <property type="project" value="InterPro"/>
</dbReference>
<reference evidence="8 9" key="1">
    <citation type="submission" date="2020-07" db="EMBL/GenBank/DDBJ databases">
        <title>Sequencing the genomes of 1000 actinobacteria strains.</title>
        <authorList>
            <person name="Klenk H.-P."/>
        </authorList>
    </citation>
    <scope>NUCLEOTIDE SEQUENCE [LARGE SCALE GENOMIC DNA]</scope>
    <source>
        <strain evidence="8 9">CXB654</strain>
    </source>
</reference>
<proteinExistence type="predicted"/>
<evidence type="ECO:0000313" key="9">
    <source>
        <dbReference type="Proteomes" id="UP000589036"/>
    </source>
</evidence>
<dbReference type="InterPro" id="IPR050189">
    <property type="entry name" value="MFS_Efflux_Transporters"/>
</dbReference>
<dbReference type="Gene3D" id="1.20.1250.20">
    <property type="entry name" value="MFS general substrate transporter like domains"/>
    <property type="match status" value="2"/>
</dbReference>
<feature type="transmembrane region" description="Helical" evidence="6">
    <location>
        <begin position="212"/>
        <end position="234"/>
    </location>
</feature>
<evidence type="ECO:0000313" key="8">
    <source>
        <dbReference type="EMBL" id="NYE48043.1"/>
    </source>
</evidence>
<dbReference type="PANTHER" id="PTHR43124">
    <property type="entry name" value="PURINE EFFLUX PUMP PBUE"/>
    <property type="match status" value="1"/>
</dbReference>
<evidence type="ECO:0000256" key="4">
    <source>
        <dbReference type="ARBA" id="ARBA00022989"/>
    </source>
</evidence>
<dbReference type="Proteomes" id="UP000589036">
    <property type="component" value="Unassembled WGS sequence"/>
</dbReference>
<feature type="transmembrane region" description="Helical" evidence="6">
    <location>
        <begin position="339"/>
        <end position="359"/>
    </location>
</feature>
<feature type="transmembrane region" description="Helical" evidence="6">
    <location>
        <begin position="145"/>
        <end position="165"/>
    </location>
</feature>
<name>A0A852TZ28_9ACTN</name>
<keyword evidence="2" id="KW-1003">Cell membrane</keyword>
<keyword evidence="9" id="KW-1185">Reference proteome</keyword>
<dbReference type="InterPro" id="IPR036259">
    <property type="entry name" value="MFS_trans_sf"/>
</dbReference>
<dbReference type="EMBL" id="JACCCC010000001">
    <property type="protein sequence ID" value="NYE48043.1"/>
    <property type="molecule type" value="Genomic_DNA"/>
</dbReference>
<dbReference type="GO" id="GO:0005886">
    <property type="term" value="C:plasma membrane"/>
    <property type="evidence" value="ECO:0007669"/>
    <property type="project" value="UniProtKB-SubCell"/>
</dbReference>
<gene>
    <name evidence="8" type="ORF">HDA32_003163</name>
</gene>
<dbReference type="AlphaFoldDB" id="A0A852TZ28"/>
<evidence type="ECO:0000256" key="1">
    <source>
        <dbReference type="ARBA" id="ARBA00004651"/>
    </source>
</evidence>
<feature type="transmembrane region" description="Helical" evidence="6">
    <location>
        <begin position="171"/>
        <end position="191"/>
    </location>
</feature>
<evidence type="ECO:0000256" key="2">
    <source>
        <dbReference type="ARBA" id="ARBA00022475"/>
    </source>
</evidence>
<keyword evidence="5 6" id="KW-0472">Membrane</keyword>
<evidence type="ECO:0000256" key="3">
    <source>
        <dbReference type="ARBA" id="ARBA00022692"/>
    </source>
</evidence>
<dbReference type="InterPro" id="IPR011701">
    <property type="entry name" value="MFS"/>
</dbReference>
<feature type="domain" description="Major facilitator superfamily (MFS) profile" evidence="7">
    <location>
        <begin position="18"/>
        <end position="391"/>
    </location>
</feature>
<evidence type="ECO:0000259" key="7">
    <source>
        <dbReference type="PROSITE" id="PS50850"/>
    </source>
</evidence>
<dbReference type="RefSeq" id="WP_179643900.1">
    <property type="nucleotide sequence ID" value="NZ_BAAAYY010000016.1"/>
</dbReference>
<comment type="subcellular location">
    <subcellularLocation>
        <location evidence="1">Cell membrane</location>
        <topology evidence="1">Multi-pass membrane protein</topology>
    </subcellularLocation>
</comment>
<keyword evidence="4 6" id="KW-1133">Transmembrane helix</keyword>
<accession>A0A852TZ28</accession>
<evidence type="ECO:0000256" key="5">
    <source>
        <dbReference type="ARBA" id="ARBA00023136"/>
    </source>
</evidence>
<feature type="transmembrane region" description="Helical" evidence="6">
    <location>
        <begin position="305"/>
        <end position="327"/>
    </location>
</feature>
<keyword evidence="3 6" id="KW-0812">Transmembrane</keyword>
<dbReference type="InterPro" id="IPR020846">
    <property type="entry name" value="MFS_dom"/>
</dbReference>
<feature type="transmembrane region" description="Helical" evidence="6">
    <location>
        <begin position="86"/>
        <end position="106"/>
    </location>
</feature>
<evidence type="ECO:0000256" key="6">
    <source>
        <dbReference type="SAM" id="Phobius"/>
    </source>
</evidence>
<feature type="transmembrane region" description="Helical" evidence="6">
    <location>
        <begin position="60"/>
        <end position="79"/>
    </location>
</feature>
<dbReference type="Pfam" id="PF07690">
    <property type="entry name" value="MFS_1"/>
    <property type="match status" value="1"/>
</dbReference>
<feature type="transmembrane region" description="Helical" evidence="6">
    <location>
        <begin position="112"/>
        <end position="133"/>
    </location>
</feature>
<dbReference type="PROSITE" id="PS50850">
    <property type="entry name" value="MFS"/>
    <property type="match status" value="1"/>
</dbReference>
<organism evidence="8 9">
    <name type="scientific">Spinactinospora alkalitolerans</name>
    <dbReference type="NCBI Taxonomy" id="687207"/>
    <lineage>
        <taxon>Bacteria</taxon>
        <taxon>Bacillati</taxon>
        <taxon>Actinomycetota</taxon>
        <taxon>Actinomycetes</taxon>
        <taxon>Streptosporangiales</taxon>
        <taxon>Nocardiopsidaceae</taxon>
        <taxon>Spinactinospora</taxon>
    </lineage>
</organism>
<sequence length="411" mass="42565">MRRANAPAIEVRSEDPNARGRTALIVSFSALAASVLLVAPAVATQLQLQLGLSPTQTGDLFAVELGATSIASLPALYWIRKANLRMAALAFGLVFTVGSVVSAFVAGFETLVLVRAVTSFAGGSLMVLTMSLAAQARNRDRVFGWWAVGQIALGAVGLAVLPPLFGAFGVGAFYLFMAVLMALSLPLIRFLPMRPLTRSMEDGPMGDAQNPNIAKVVAALVACLLFYVALISVWTFMGGFAEAAGIAPETSSRILSTATIIGVVGSFGATMVGGSINRRISLLGGYCAMALSITLLFGVDNALRFGAAAAILKFAWPWTLPFLMSTLADLDPLGRATNLANLAIGGGLALGPLMAGRVVEATGGFGALVIIGIPVVVVSLLLILVAQPKKRKLIAAEEPGEMVFPTGASSD</sequence>
<dbReference type="SUPFAM" id="SSF103473">
    <property type="entry name" value="MFS general substrate transporter"/>
    <property type="match status" value="1"/>
</dbReference>
<feature type="transmembrane region" description="Helical" evidence="6">
    <location>
        <begin position="365"/>
        <end position="386"/>
    </location>
</feature>
<feature type="transmembrane region" description="Helical" evidence="6">
    <location>
        <begin position="21"/>
        <end position="40"/>
    </location>
</feature>
<dbReference type="PANTHER" id="PTHR43124:SF10">
    <property type="entry name" value="PURINE EFFLUX PUMP PBUE"/>
    <property type="match status" value="1"/>
</dbReference>
<comment type="caution">
    <text evidence="8">The sequence shown here is derived from an EMBL/GenBank/DDBJ whole genome shotgun (WGS) entry which is preliminary data.</text>
</comment>
<protein>
    <submittedName>
        <fullName evidence="8">Putative MFS family arabinose efflux permease</fullName>
    </submittedName>
</protein>
<feature type="transmembrane region" description="Helical" evidence="6">
    <location>
        <begin position="280"/>
        <end position="299"/>
    </location>
</feature>
<feature type="transmembrane region" description="Helical" evidence="6">
    <location>
        <begin position="254"/>
        <end position="273"/>
    </location>
</feature>